<protein>
    <recommendedName>
        <fullName evidence="1">PDZ domain-containing protein</fullName>
    </recommendedName>
</protein>
<dbReference type="PROSITE" id="PS50106">
    <property type="entry name" value="PDZ"/>
    <property type="match status" value="2"/>
</dbReference>
<evidence type="ECO:0000259" key="1">
    <source>
        <dbReference type="PROSITE" id="PS50106"/>
    </source>
</evidence>
<dbReference type="Proteomes" id="UP001153069">
    <property type="component" value="Unassembled WGS sequence"/>
</dbReference>
<gene>
    <name evidence="2" type="ORF">SEMRO_247_G098020.1</name>
</gene>
<dbReference type="EMBL" id="CAICTM010000246">
    <property type="protein sequence ID" value="CAB9505894.1"/>
    <property type="molecule type" value="Genomic_DNA"/>
</dbReference>
<evidence type="ECO:0000313" key="2">
    <source>
        <dbReference type="EMBL" id="CAB9505894.1"/>
    </source>
</evidence>
<accession>A0A9N8DTX8</accession>
<organism evidence="2 3">
    <name type="scientific">Seminavis robusta</name>
    <dbReference type="NCBI Taxonomy" id="568900"/>
    <lineage>
        <taxon>Eukaryota</taxon>
        <taxon>Sar</taxon>
        <taxon>Stramenopiles</taxon>
        <taxon>Ochrophyta</taxon>
        <taxon>Bacillariophyta</taxon>
        <taxon>Bacillariophyceae</taxon>
        <taxon>Bacillariophycidae</taxon>
        <taxon>Naviculales</taxon>
        <taxon>Naviculaceae</taxon>
        <taxon>Seminavis</taxon>
    </lineage>
</organism>
<dbReference type="SMART" id="SM00228">
    <property type="entry name" value="PDZ"/>
    <property type="match status" value="2"/>
</dbReference>
<dbReference type="SUPFAM" id="SSF50156">
    <property type="entry name" value="PDZ domain-like"/>
    <property type="match status" value="2"/>
</dbReference>
<dbReference type="InterPro" id="IPR001478">
    <property type="entry name" value="PDZ"/>
</dbReference>
<dbReference type="Pfam" id="PF00595">
    <property type="entry name" value="PDZ"/>
    <property type="match status" value="2"/>
</dbReference>
<dbReference type="InterPro" id="IPR036034">
    <property type="entry name" value="PDZ_sf"/>
</dbReference>
<evidence type="ECO:0000313" key="3">
    <source>
        <dbReference type="Proteomes" id="UP001153069"/>
    </source>
</evidence>
<dbReference type="AlphaFoldDB" id="A0A9N8DTX8"/>
<feature type="domain" description="PDZ" evidence="1">
    <location>
        <begin position="134"/>
        <end position="219"/>
    </location>
</feature>
<comment type="caution">
    <text evidence="2">The sequence shown here is derived from an EMBL/GenBank/DDBJ whole genome shotgun (WGS) entry which is preliminary data.</text>
</comment>
<proteinExistence type="predicted"/>
<reference evidence="2" key="1">
    <citation type="submission" date="2020-06" db="EMBL/GenBank/DDBJ databases">
        <authorList>
            <consortium name="Plant Systems Biology data submission"/>
        </authorList>
    </citation>
    <scope>NUCLEOTIDE SEQUENCE</scope>
    <source>
        <strain evidence="2">D6</strain>
    </source>
</reference>
<feature type="domain" description="PDZ" evidence="1">
    <location>
        <begin position="42"/>
        <end position="117"/>
    </location>
</feature>
<dbReference type="Gene3D" id="2.30.42.10">
    <property type="match status" value="2"/>
</dbReference>
<sequence length="242" mass="26006">MAIYKLEQNANYLSDSTSSINSLTSNSSGEFSDNEIRPTYKSVTFMKHKASVGTGLVLSETRNGETRINKVIPGSVASGTSLHPGMLVCAINNIRCEHLNTVEVAQLLTGAVGKITILASIPVPTQPKQESKRNVSRRTRREGIVCLPYGIRIIEETGTGSIVISRVYQGSPLAKSKIAPGHSIIKIDSKDCMGMSAFEVARELDNLKGRAPIITALPDGTLVQTNLVRTKSNPSTVPKSNV</sequence>
<keyword evidence="3" id="KW-1185">Reference proteome</keyword>
<name>A0A9N8DTX8_9STRA</name>